<gene>
    <name evidence="2" type="ORF">N478_17185</name>
</gene>
<evidence type="ECO:0000256" key="1">
    <source>
        <dbReference type="SAM" id="SignalP"/>
    </source>
</evidence>
<dbReference type="AlphaFoldDB" id="A0A162CHF1"/>
<feature type="signal peptide" evidence="1">
    <location>
        <begin position="1"/>
        <end position="21"/>
    </location>
</feature>
<dbReference type="Proteomes" id="UP000076661">
    <property type="component" value="Unassembled WGS sequence"/>
</dbReference>
<dbReference type="PANTHER" id="PTHR38834:SF3">
    <property type="entry name" value="SOLUTE-BINDING PROTEIN FAMILY 3_N-TERMINAL DOMAIN-CONTAINING PROTEIN"/>
    <property type="match status" value="1"/>
</dbReference>
<reference evidence="2 3" key="1">
    <citation type="submission" date="2013-07" db="EMBL/GenBank/DDBJ databases">
        <title>Comparative Genomic and Metabolomic Analysis of Twelve Strains of Pseudoalteromonas luteoviolacea.</title>
        <authorList>
            <person name="Vynne N.G."/>
            <person name="Mansson M."/>
            <person name="Gram L."/>
        </authorList>
    </citation>
    <scope>NUCLEOTIDE SEQUENCE [LARGE SCALE GENOMIC DNA]</scope>
    <source>
        <strain evidence="2 3">S4060-1</strain>
    </source>
</reference>
<dbReference type="SUPFAM" id="SSF53850">
    <property type="entry name" value="Periplasmic binding protein-like II"/>
    <property type="match status" value="1"/>
</dbReference>
<dbReference type="EMBL" id="AUXX01000011">
    <property type="protein sequence ID" value="KZN67958.1"/>
    <property type="molecule type" value="Genomic_DNA"/>
</dbReference>
<keyword evidence="1" id="KW-0732">Signal</keyword>
<sequence>MKALWIVSLICMWASIQSAHAKTYRHKLLVSAHPLEPFIITHHGEVQSGFIVDIFHELEQILGRQHSVQVGSFARGIKMLEKGSKVVSARYRQTIVYHRAHLVVAQTPARLERFKWVGPLLYDGPVLYQKSKDTREFNSLEDIKQSDATCITQHKVRDSELYERNQIPFHETQSQVRAIQLLLQPKSRFDCTMLSLMNTREVLSLAGHPLSHLKAMNIQLPAQGVYMAFSLETPDEIIAKWQSALEKLNQAGKRLEIIQRYVPFYTAELEEKLRQSVQPELQEEQE</sequence>
<comment type="caution">
    <text evidence="2">The sequence shown here is derived from an EMBL/GenBank/DDBJ whole genome shotgun (WGS) entry which is preliminary data.</text>
</comment>
<dbReference type="Gene3D" id="3.40.190.10">
    <property type="entry name" value="Periplasmic binding protein-like II"/>
    <property type="match status" value="2"/>
</dbReference>
<evidence type="ECO:0000313" key="2">
    <source>
        <dbReference type="EMBL" id="KZN67958.1"/>
    </source>
</evidence>
<proteinExistence type="predicted"/>
<dbReference type="PATRIC" id="fig|1365257.3.peg.1860"/>
<accession>A0A162CHF1</accession>
<dbReference type="RefSeq" id="WP_063380776.1">
    <property type="nucleotide sequence ID" value="NZ_AUXX01000011.1"/>
</dbReference>
<feature type="chain" id="PRO_5007832649" evidence="1">
    <location>
        <begin position="22"/>
        <end position="286"/>
    </location>
</feature>
<protein>
    <submittedName>
        <fullName evidence="2">Uncharacterized protein</fullName>
    </submittedName>
</protein>
<evidence type="ECO:0000313" key="3">
    <source>
        <dbReference type="Proteomes" id="UP000076661"/>
    </source>
</evidence>
<dbReference type="PANTHER" id="PTHR38834">
    <property type="entry name" value="PERIPLASMIC SUBSTRATE BINDING PROTEIN FAMILY 3"/>
    <property type="match status" value="1"/>
</dbReference>
<name>A0A162CHF1_9GAMM</name>
<organism evidence="2 3">
    <name type="scientific">Pseudoalteromonas luteoviolacea S4060-1</name>
    <dbReference type="NCBI Taxonomy" id="1365257"/>
    <lineage>
        <taxon>Bacteria</taxon>
        <taxon>Pseudomonadati</taxon>
        <taxon>Pseudomonadota</taxon>
        <taxon>Gammaproteobacteria</taxon>
        <taxon>Alteromonadales</taxon>
        <taxon>Pseudoalteromonadaceae</taxon>
        <taxon>Pseudoalteromonas</taxon>
    </lineage>
</organism>